<proteinExistence type="predicted"/>
<dbReference type="PANTHER" id="PTHR11608">
    <property type="entry name" value="BIFUNCTIONAL PROTEIN PYRR"/>
    <property type="match status" value="1"/>
</dbReference>
<feature type="domain" description="Phosphoribosyltransferase" evidence="1">
    <location>
        <begin position="1"/>
        <end position="47"/>
    </location>
</feature>
<reference evidence="2 3" key="1">
    <citation type="submission" date="2018-06" db="EMBL/GenBank/DDBJ databases">
        <title>Combined omics and stable isotope probing to characterize newly discovered Mariana Back-Arc vent microbial communities.</title>
        <authorList>
            <person name="Trembath-Reichert E."/>
            <person name="Huber J.A."/>
        </authorList>
    </citation>
    <scope>NUCLEOTIDE SEQUENCE [LARGE SCALE GENOMIC DNA]</scope>
    <source>
        <strain evidence="2">MAG 54</strain>
    </source>
</reference>
<keyword evidence="2" id="KW-0808">Transferase</keyword>
<comment type="caution">
    <text evidence="2">The sequence shown here is derived from an EMBL/GenBank/DDBJ whole genome shotgun (WGS) entry which is preliminary data.</text>
</comment>
<dbReference type="CDD" id="cd06223">
    <property type="entry name" value="PRTases_typeI"/>
    <property type="match status" value="1"/>
</dbReference>
<dbReference type="SUPFAM" id="SSF53271">
    <property type="entry name" value="PRTase-like"/>
    <property type="match status" value="1"/>
</dbReference>
<name>A0A432H0P5_9DELT</name>
<evidence type="ECO:0000259" key="1">
    <source>
        <dbReference type="Pfam" id="PF00156"/>
    </source>
</evidence>
<dbReference type="AlphaFoldDB" id="A0A432H0P5"/>
<dbReference type="Gene3D" id="3.40.50.2020">
    <property type="match status" value="1"/>
</dbReference>
<organism evidence="2 3">
    <name type="scientific">SAR324 cluster bacterium</name>
    <dbReference type="NCBI Taxonomy" id="2024889"/>
    <lineage>
        <taxon>Bacteria</taxon>
        <taxon>Deltaproteobacteria</taxon>
        <taxon>SAR324 cluster</taxon>
    </lineage>
</organism>
<dbReference type="InterPro" id="IPR029057">
    <property type="entry name" value="PRTase-like"/>
</dbReference>
<dbReference type="PANTHER" id="PTHR11608:SF0">
    <property type="entry name" value="BIFUNCTIONAL PROTEIN PYRR"/>
    <property type="match status" value="1"/>
</dbReference>
<dbReference type="InterPro" id="IPR050137">
    <property type="entry name" value="PyrR_bifunctional"/>
</dbReference>
<accession>A0A432H0P5</accession>
<gene>
    <name evidence="2" type="ORF">DSY95_00030</name>
</gene>
<dbReference type="Pfam" id="PF00156">
    <property type="entry name" value="Pribosyltran"/>
    <property type="match status" value="1"/>
</dbReference>
<evidence type="ECO:0000313" key="2">
    <source>
        <dbReference type="EMBL" id="RTZ89188.1"/>
    </source>
</evidence>
<dbReference type="GO" id="GO:0016757">
    <property type="term" value="F:glycosyltransferase activity"/>
    <property type="evidence" value="ECO:0007669"/>
    <property type="project" value="UniProtKB-KW"/>
</dbReference>
<dbReference type="InterPro" id="IPR000836">
    <property type="entry name" value="PRTase_dom"/>
</dbReference>
<dbReference type="EMBL" id="QNZJ01000002">
    <property type="protein sequence ID" value="RTZ89188.1"/>
    <property type="molecule type" value="Genomic_DNA"/>
</dbReference>
<sequence>IILVDDVLHTGRTVRAAMNELFDYGRPASILLAALVERSGRELPIEAST</sequence>
<dbReference type="Proteomes" id="UP000287719">
    <property type="component" value="Unassembled WGS sequence"/>
</dbReference>
<feature type="non-terminal residue" evidence="2">
    <location>
        <position position="1"/>
    </location>
</feature>
<evidence type="ECO:0000313" key="3">
    <source>
        <dbReference type="Proteomes" id="UP000287719"/>
    </source>
</evidence>
<keyword evidence="2" id="KW-0328">Glycosyltransferase</keyword>
<protein>
    <submittedName>
        <fullName evidence="2">Bifunctional pyr operon transcriptional regulator/uracil phosphoribosyltransferase</fullName>
    </submittedName>
</protein>